<organism evidence="1 2">
    <name type="scientific">Rothia santali</name>
    <dbReference type="NCBI Taxonomy" id="2949643"/>
    <lineage>
        <taxon>Bacteria</taxon>
        <taxon>Bacillati</taxon>
        <taxon>Actinomycetota</taxon>
        <taxon>Actinomycetes</taxon>
        <taxon>Micrococcales</taxon>
        <taxon>Micrococcaceae</taxon>
        <taxon>Rothia</taxon>
    </lineage>
</organism>
<evidence type="ECO:0000313" key="1">
    <source>
        <dbReference type="EMBL" id="MCP3425207.1"/>
    </source>
</evidence>
<protein>
    <submittedName>
        <fullName evidence="1">Uncharacterized protein</fullName>
    </submittedName>
</protein>
<dbReference type="RefSeq" id="WP_254165283.1">
    <property type="nucleotide sequence ID" value="NZ_JANAFB010000006.1"/>
</dbReference>
<dbReference type="EMBL" id="JANAFB010000006">
    <property type="protein sequence ID" value="MCP3425207.1"/>
    <property type="molecule type" value="Genomic_DNA"/>
</dbReference>
<comment type="caution">
    <text evidence="1">The sequence shown here is derived from an EMBL/GenBank/DDBJ whole genome shotgun (WGS) entry which is preliminary data.</text>
</comment>
<keyword evidence="2" id="KW-1185">Reference proteome</keyword>
<evidence type="ECO:0000313" key="2">
    <source>
        <dbReference type="Proteomes" id="UP001139502"/>
    </source>
</evidence>
<dbReference type="AlphaFoldDB" id="A0A9X2HE98"/>
<name>A0A9X2HE98_9MICC</name>
<dbReference type="Proteomes" id="UP001139502">
    <property type="component" value="Unassembled WGS sequence"/>
</dbReference>
<sequence>MSYVSVETSAIPELFIDRVKSALLENRLWFGSSNRENQLVFRECLAAHNAEVADRTKNQRSGKGMVGDDLFLGSWALMFRRK</sequence>
<accession>A0A9X2HE98</accession>
<gene>
    <name evidence="1" type="ORF">NBM05_03985</name>
</gene>
<proteinExistence type="predicted"/>
<reference evidence="1" key="1">
    <citation type="submission" date="2022-06" db="EMBL/GenBank/DDBJ databases">
        <title>Rothia sp. isolated from sandalwood seedling.</title>
        <authorList>
            <person name="Tuikhar N."/>
            <person name="Kirdat K."/>
            <person name="Thorat V."/>
            <person name="Swetha P."/>
            <person name="Padma S."/>
            <person name="Sundararaj R."/>
            <person name="Yadav A."/>
        </authorList>
    </citation>
    <scope>NUCLEOTIDE SEQUENCE</scope>
    <source>
        <strain evidence="1">AR01</strain>
    </source>
</reference>